<dbReference type="PANTHER" id="PTHR38111:SF2">
    <property type="entry name" value="FINGER DOMAIN PROTEIN, PUTATIVE (AFU_ORTHOLOGUE AFUA_1G01560)-RELATED"/>
    <property type="match status" value="1"/>
</dbReference>
<dbReference type="InterPro" id="IPR021858">
    <property type="entry name" value="Fun_TF"/>
</dbReference>
<dbReference type="EMBL" id="LFMI01000206">
    <property type="protein sequence ID" value="OTA01451.1"/>
    <property type="molecule type" value="Genomic_DNA"/>
</dbReference>
<keyword evidence="3" id="KW-1185">Reference proteome</keyword>
<accession>A0A2H2ZN21</accession>
<proteinExistence type="predicted"/>
<dbReference type="AlphaFoldDB" id="A0A2H2ZN21"/>
<gene>
    <name evidence="2" type="ORF">A9Z42_0017830</name>
</gene>
<organism evidence="2 3">
    <name type="scientific">Trichoderma parareesei</name>
    <name type="common">Filamentous fungus</name>
    <dbReference type="NCBI Taxonomy" id="858221"/>
    <lineage>
        <taxon>Eukaryota</taxon>
        <taxon>Fungi</taxon>
        <taxon>Dikarya</taxon>
        <taxon>Ascomycota</taxon>
        <taxon>Pezizomycotina</taxon>
        <taxon>Sordariomycetes</taxon>
        <taxon>Hypocreomycetidae</taxon>
        <taxon>Hypocreales</taxon>
        <taxon>Hypocreaceae</taxon>
        <taxon>Trichoderma</taxon>
    </lineage>
</organism>
<evidence type="ECO:0000313" key="3">
    <source>
        <dbReference type="Proteomes" id="UP000219286"/>
    </source>
</evidence>
<dbReference type="InterPro" id="IPR053178">
    <property type="entry name" value="Osmoadaptation_assoc"/>
</dbReference>
<dbReference type="Proteomes" id="UP000219286">
    <property type="component" value="Unassembled WGS sequence"/>
</dbReference>
<evidence type="ECO:0000256" key="1">
    <source>
        <dbReference type="ARBA" id="ARBA00023242"/>
    </source>
</evidence>
<protein>
    <submittedName>
        <fullName evidence="2">PKS-NRPS protein</fullName>
    </submittedName>
</protein>
<dbReference type="PANTHER" id="PTHR38111">
    <property type="entry name" value="ZN(2)-C6 FUNGAL-TYPE DOMAIN-CONTAINING PROTEIN-RELATED"/>
    <property type="match status" value="1"/>
</dbReference>
<name>A0A2H2ZN21_TRIPA</name>
<keyword evidence="1" id="KW-0539">Nucleus</keyword>
<reference evidence="2 3" key="1">
    <citation type="journal article" date="2015" name="Genome Announc.">
        <title>Genome sequence and annotation of Trichoderma parareesei, the ancestor of the cellulase producer Trichoderma reesei.</title>
        <authorList>
            <person name="Yang D."/>
            <person name="Pomraning K."/>
            <person name="Kopchinskiy A."/>
            <person name="Karimi Aghcheh R."/>
            <person name="Atanasova L."/>
            <person name="Chenthamara K."/>
            <person name="Baker S.E."/>
            <person name="Zhang R."/>
            <person name="Shen Q."/>
            <person name="Freitag M."/>
            <person name="Kubicek C.P."/>
            <person name="Druzhinina I.S."/>
        </authorList>
    </citation>
    <scope>NUCLEOTIDE SEQUENCE [LARGE SCALE GENOMIC DNA]</scope>
    <source>
        <strain evidence="2 3">CBS 125925</strain>
    </source>
</reference>
<dbReference type="OrthoDB" id="3525185at2759"/>
<evidence type="ECO:0000313" key="2">
    <source>
        <dbReference type="EMBL" id="OTA01451.1"/>
    </source>
</evidence>
<dbReference type="Pfam" id="PF11951">
    <property type="entry name" value="Fungal_trans_2"/>
    <property type="match status" value="1"/>
</dbReference>
<sequence length="460" mass="50356">MGLKCPGARTDAFFVHTVVDAAATMGTLKPRDEISLLPTSANKRLLLRLPAPQPSPAGALDQLFVSHFIDNFFGAFRPSLPVPGGSSRIWLHELPQFLASDSPSPVQSSIRAASMLSYGTAVGDASIKTEACVWYMRALQSLRLLLSRNGSLASPEVSVCAAVMLIHFETLAGTSPRAWLKHVRGAASLLEEQGPERCRTGFLHQIFSHLRLQTFVAAMAANELHAFASPEWTTIPFEIQPKLIFDRLVDILFGVQRCLSIASRLISSKSDQRDLLKHELALSIQDARLQIRQWRSETLSYASRKNGQQYHEASESVADAQIAASADDLHFMLPYSDIASAALVTLYDAANVIVLRLLCLVFPGAASHNARIQHHSESILSAHAMIKQSSCSVPGRSSIMLVQQLKTVALWSPSARQRALAIRMLQGQQSQNRGFADISAPSNQYFAHVAEHILNGYSVD</sequence>
<comment type="caution">
    <text evidence="2">The sequence shown here is derived from an EMBL/GenBank/DDBJ whole genome shotgun (WGS) entry which is preliminary data.</text>
</comment>